<sequence length="178" mass="20497">MVVEENHVEFKVKHHKALHGQEHKVFWDGEIATCGCKFFEFQGLPCCHVLCLFLHKDCFEIPFIYFLPRWCHEDLQCVEDFINSNKEESKGTNPIEENVELVHCPPISKTKGRPKQKRMKGGKELAKQVKTCSLCKCPGHNISTCLENENKDVLNSAHKRKKIASEEGDLNPIFALKY</sequence>
<keyword evidence="9" id="KW-1185">Reference proteome</keyword>
<evidence type="ECO:0000256" key="1">
    <source>
        <dbReference type="ARBA" id="ARBA00005889"/>
    </source>
</evidence>
<reference evidence="8 9" key="1">
    <citation type="journal article" date="2021" name="Commun. Biol.">
        <title>The genome of Shorea leprosula (Dipterocarpaceae) highlights the ecological relevance of drought in aseasonal tropical rainforests.</title>
        <authorList>
            <person name="Ng K.K.S."/>
            <person name="Kobayashi M.J."/>
            <person name="Fawcett J.A."/>
            <person name="Hatakeyama M."/>
            <person name="Paape T."/>
            <person name="Ng C.H."/>
            <person name="Ang C.C."/>
            <person name="Tnah L.H."/>
            <person name="Lee C.T."/>
            <person name="Nishiyama T."/>
            <person name="Sese J."/>
            <person name="O'Brien M.J."/>
            <person name="Copetti D."/>
            <person name="Mohd Noor M.I."/>
            <person name="Ong R.C."/>
            <person name="Putra M."/>
            <person name="Sireger I.Z."/>
            <person name="Indrioko S."/>
            <person name="Kosugi Y."/>
            <person name="Izuno A."/>
            <person name="Isagi Y."/>
            <person name="Lee S.L."/>
            <person name="Shimizu K.K."/>
        </authorList>
    </citation>
    <scope>NUCLEOTIDE SEQUENCE [LARGE SCALE GENOMIC DNA]</scope>
    <source>
        <strain evidence="8">214</strain>
    </source>
</reference>
<comment type="subcellular location">
    <subcellularLocation>
        <location evidence="6">Nucleus</location>
    </subcellularLocation>
</comment>
<dbReference type="InterPro" id="IPR007527">
    <property type="entry name" value="Znf_SWIM"/>
</dbReference>
<evidence type="ECO:0000256" key="2">
    <source>
        <dbReference type="ARBA" id="ARBA00022723"/>
    </source>
</evidence>
<proteinExistence type="inferred from homology"/>
<dbReference type="PANTHER" id="PTHR31669">
    <property type="entry name" value="PROTEIN FAR1-RELATED SEQUENCE 10-RELATED"/>
    <property type="match status" value="1"/>
</dbReference>
<keyword evidence="2 6" id="KW-0479">Metal-binding</keyword>
<evidence type="ECO:0000256" key="4">
    <source>
        <dbReference type="ARBA" id="ARBA00022833"/>
    </source>
</evidence>
<dbReference type="GO" id="GO:0008270">
    <property type="term" value="F:zinc ion binding"/>
    <property type="evidence" value="ECO:0007669"/>
    <property type="project" value="UniProtKB-UniRule"/>
</dbReference>
<name>A0AAV5LIW6_9ROSI</name>
<dbReference type="PROSITE" id="PS50966">
    <property type="entry name" value="ZF_SWIM"/>
    <property type="match status" value="1"/>
</dbReference>
<gene>
    <name evidence="8" type="ORF">SLEP1_g45400</name>
</gene>
<dbReference type="InterPro" id="IPR031052">
    <property type="entry name" value="FHY3/FAR1"/>
</dbReference>
<organism evidence="8 9">
    <name type="scientific">Rubroshorea leprosula</name>
    <dbReference type="NCBI Taxonomy" id="152421"/>
    <lineage>
        <taxon>Eukaryota</taxon>
        <taxon>Viridiplantae</taxon>
        <taxon>Streptophyta</taxon>
        <taxon>Embryophyta</taxon>
        <taxon>Tracheophyta</taxon>
        <taxon>Spermatophyta</taxon>
        <taxon>Magnoliopsida</taxon>
        <taxon>eudicotyledons</taxon>
        <taxon>Gunneridae</taxon>
        <taxon>Pentapetalae</taxon>
        <taxon>rosids</taxon>
        <taxon>malvids</taxon>
        <taxon>Malvales</taxon>
        <taxon>Dipterocarpaceae</taxon>
        <taxon>Rubroshorea</taxon>
    </lineage>
</organism>
<keyword evidence="3 5" id="KW-0863">Zinc-finger</keyword>
<dbReference type="GO" id="GO:0006355">
    <property type="term" value="P:regulation of DNA-templated transcription"/>
    <property type="evidence" value="ECO:0007669"/>
    <property type="project" value="UniProtKB-UniRule"/>
</dbReference>
<keyword evidence="6" id="KW-0539">Nucleus</keyword>
<evidence type="ECO:0000256" key="3">
    <source>
        <dbReference type="ARBA" id="ARBA00022771"/>
    </source>
</evidence>
<dbReference type="GO" id="GO:0005634">
    <property type="term" value="C:nucleus"/>
    <property type="evidence" value="ECO:0007669"/>
    <property type="project" value="UniProtKB-SubCell"/>
</dbReference>
<dbReference type="InterPro" id="IPR006564">
    <property type="entry name" value="Znf_PMZ"/>
</dbReference>
<dbReference type="EMBL" id="BPVZ01000122">
    <property type="protein sequence ID" value="GKV37358.1"/>
    <property type="molecule type" value="Genomic_DNA"/>
</dbReference>
<keyword evidence="4 6" id="KW-0862">Zinc</keyword>
<comment type="caution">
    <text evidence="8">The sequence shown here is derived from an EMBL/GenBank/DDBJ whole genome shotgun (WGS) entry which is preliminary data.</text>
</comment>
<dbReference type="PANTHER" id="PTHR31669:SF263">
    <property type="entry name" value="PROTEIN FAR1-RELATED SEQUENCE"/>
    <property type="match status" value="1"/>
</dbReference>
<feature type="domain" description="SWIM-type" evidence="7">
    <location>
        <begin position="23"/>
        <end position="57"/>
    </location>
</feature>
<evidence type="ECO:0000259" key="7">
    <source>
        <dbReference type="PROSITE" id="PS50966"/>
    </source>
</evidence>
<dbReference type="AlphaFoldDB" id="A0AAV5LIW6"/>
<evidence type="ECO:0000313" key="8">
    <source>
        <dbReference type="EMBL" id="GKV37358.1"/>
    </source>
</evidence>
<protein>
    <recommendedName>
        <fullName evidence="6">Protein FAR1-RELATED SEQUENCE</fullName>
    </recommendedName>
</protein>
<evidence type="ECO:0000256" key="5">
    <source>
        <dbReference type="PROSITE-ProRule" id="PRU00325"/>
    </source>
</evidence>
<dbReference type="SMART" id="SM00575">
    <property type="entry name" value="ZnF_PMZ"/>
    <property type="match status" value="1"/>
</dbReference>
<dbReference type="Proteomes" id="UP001054252">
    <property type="component" value="Unassembled WGS sequence"/>
</dbReference>
<accession>A0AAV5LIW6</accession>
<evidence type="ECO:0000256" key="6">
    <source>
        <dbReference type="RuleBase" id="RU367018"/>
    </source>
</evidence>
<comment type="function">
    <text evidence="6">Putative transcription activator involved in regulating light control of development.</text>
</comment>
<comment type="similarity">
    <text evidence="1 6">Belongs to the FHY3/FAR1 family.</text>
</comment>
<evidence type="ECO:0000313" key="9">
    <source>
        <dbReference type="Proteomes" id="UP001054252"/>
    </source>
</evidence>
<dbReference type="Pfam" id="PF04434">
    <property type="entry name" value="SWIM"/>
    <property type="match status" value="1"/>
</dbReference>